<dbReference type="Proteomes" id="UP001500221">
    <property type="component" value="Unassembled WGS sequence"/>
</dbReference>
<sequence length="504" mass="52501">MLTPQGDPPEPAEATDPPEPPERAERGLVGNAGALLGSRLVKAVLGWGGTVLIARTLSLEDFGVFSLVFTVLGLMSIVTEFGIGRLAVRGMTSGSDGAPPDPRFPGSYLMLRIVLGVLGYLVAVGAVAVAGYSAVVVQATAVAGVVILLATPSSAMDVVFQSRMRLGTVAAAETTAITGQVALTAAIAAAGGSLLWFTLPAVLYQVIVLCWKAQVARRLVSLRPRVDLPGWRAMLREAIPLSVGSGLATAYGKVDALLLSKIVGFEAVGIYGVSYKFVDLMEFAATAVTVPLLALLVRHLPDDRPAAQEEFRRAGLLLALFAGAAVVGLVGFAEPLTQTLYGADYAAGADTTRVLAVAQVFNFVIVLVVCVLIALERNQSYPVMMLFGLAVNLGLNAWLIPAYEYLGAGIATLVSNALVAGLAWWLLQRIVPMRVDGVPGCLVAVAVGLGVAFLGDAWLPWPVAAALAGLSYAAVVVALGLPARAGLPWPPPRPRRRRRAGSPS</sequence>
<protein>
    <submittedName>
        <fullName evidence="8">Flippase</fullName>
    </submittedName>
</protein>
<comment type="caution">
    <text evidence="8">The sequence shown here is derived from an EMBL/GenBank/DDBJ whole genome shotgun (WGS) entry which is preliminary data.</text>
</comment>
<feature type="transmembrane region" description="Helical" evidence="7">
    <location>
        <begin position="439"/>
        <end position="459"/>
    </location>
</feature>
<dbReference type="Pfam" id="PF13440">
    <property type="entry name" value="Polysacc_synt_3"/>
    <property type="match status" value="1"/>
</dbReference>
<keyword evidence="5 7" id="KW-0472">Membrane</keyword>
<gene>
    <name evidence="8" type="ORF">GCM10023340_04400</name>
</gene>
<feature type="transmembrane region" description="Helical" evidence="7">
    <location>
        <begin position="353"/>
        <end position="375"/>
    </location>
</feature>
<evidence type="ECO:0000256" key="1">
    <source>
        <dbReference type="ARBA" id="ARBA00004651"/>
    </source>
</evidence>
<reference evidence="9" key="1">
    <citation type="journal article" date="2019" name="Int. J. Syst. Evol. Microbiol.">
        <title>The Global Catalogue of Microorganisms (GCM) 10K type strain sequencing project: providing services to taxonomists for standard genome sequencing and annotation.</title>
        <authorList>
            <consortium name="The Broad Institute Genomics Platform"/>
            <consortium name="The Broad Institute Genome Sequencing Center for Infectious Disease"/>
            <person name="Wu L."/>
            <person name="Ma J."/>
        </authorList>
    </citation>
    <scope>NUCLEOTIDE SEQUENCE [LARGE SCALE GENOMIC DNA]</scope>
    <source>
        <strain evidence="9">JCM 18459</strain>
    </source>
</reference>
<evidence type="ECO:0000256" key="4">
    <source>
        <dbReference type="ARBA" id="ARBA00022989"/>
    </source>
</evidence>
<feature type="transmembrane region" description="Helical" evidence="7">
    <location>
        <begin position="465"/>
        <end position="487"/>
    </location>
</feature>
<feature type="transmembrane region" description="Helical" evidence="7">
    <location>
        <begin position="62"/>
        <end position="88"/>
    </location>
</feature>
<evidence type="ECO:0000256" key="7">
    <source>
        <dbReference type="SAM" id="Phobius"/>
    </source>
</evidence>
<feature type="transmembrane region" description="Helical" evidence="7">
    <location>
        <begin position="135"/>
        <end position="154"/>
    </location>
</feature>
<keyword evidence="4 7" id="KW-1133">Transmembrane helix</keyword>
<dbReference type="EMBL" id="BAABKG010000001">
    <property type="protein sequence ID" value="GAA5141889.1"/>
    <property type="molecule type" value="Genomic_DNA"/>
</dbReference>
<name>A0ABP9P7D3_9ACTN</name>
<evidence type="ECO:0000256" key="2">
    <source>
        <dbReference type="ARBA" id="ARBA00022475"/>
    </source>
</evidence>
<evidence type="ECO:0000313" key="8">
    <source>
        <dbReference type="EMBL" id="GAA5141889.1"/>
    </source>
</evidence>
<organism evidence="8 9">
    <name type="scientific">Nocardioides marinquilinus</name>
    <dbReference type="NCBI Taxonomy" id="1210400"/>
    <lineage>
        <taxon>Bacteria</taxon>
        <taxon>Bacillati</taxon>
        <taxon>Actinomycetota</taxon>
        <taxon>Actinomycetes</taxon>
        <taxon>Propionibacteriales</taxon>
        <taxon>Nocardioidaceae</taxon>
        <taxon>Nocardioides</taxon>
    </lineage>
</organism>
<evidence type="ECO:0000256" key="3">
    <source>
        <dbReference type="ARBA" id="ARBA00022692"/>
    </source>
</evidence>
<feature type="transmembrane region" description="Helical" evidence="7">
    <location>
        <begin position="166"/>
        <end position="188"/>
    </location>
</feature>
<feature type="compositionally biased region" description="Pro residues" evidence="6">
    <location>
        <begin position="1"/>
        <end position="11"/>
    </location>
</feature>
<dbReference type="PANTHER" id="PTHR30250:SF11">
    <property type="entry name" value="O-ANTIGEN TRANSPORTER-RELATED"/>
    <property type="match status" value="1"/>
</dbReference>
<keyword evidence="9" id="KW-1185">Reference proteome</keyword>
<keyword evidence="3 7" id="KW-0812">Transmembrane</keyword>
<dbReference type="CDD" id="cd13128">
    <property type="entry name" value="MATE_Wzx_like"/>
    <property type="match status" value="1"/>
</dbReference>
<dbReference type="RefSeq" id="WP_345454089.1">
    <property type="nucleotide sequence ID" value="NZ_BAABKG010000001.1"/>
</dbReference>
<feature type="transmembrane region" description="Helical" evidence="7">
    <location>
        <begin position="314"/>
        <end position="333"/>
    </location>
</feature>
<proteinExistence type="predicted"/>
<dbReference type="InterPro" id="IPR050833">
    <property type="entry name" value="Poly_Biosynth_Transport"/>
</dbReference>
<evidence type="ECO:0000313" key="9">
    <source>
        <dbReference type="Proteomes" id="UP001500221"/>
    </source>
</evidence>
<feature type="transmembrane region" description="Helical" evidence="7">
    <location>
        <begin position="382"/>
        <end position="400"/>
    </location>
</feature>
<keyword evidence="2" id="KW-1003">Cell membrane</keyword>
<feature type="transmembrane region" description="Helical" evidence="7">
    <location>
        <begin position="406"/>
        <end position="427"/>
    </location>
</feature>
<accession>A0ABP9P7D3</accession>
<evidence type="ECO:0000256" key="5">
    <source>
        <dbReference type="ARBA" id="ARBA00023136"/>
    </source>
</evidence>
<evidence type="ECO:0000256" key="6">
    <source>
        <dbReference type="SAM" id="MobiDB-lite"/>
    </source>
</evidence>
<feature type="transmembrane region" description="Helical" evidence="7">
    <location>
        <begin position="109"/>
        <end position="129"/>
    </location>
</feature>
<dbReference type="PANTHER" id="PTHR30250">
    <property type="entry name" value="PST FAMILY PREDICTED COLANIC ACID TRANSPORTER"/>
    <property type="match status" value="1"/>
</dbReference>
<feature type="region of interest" description="Disordered" evidence="6">
    <location>
        <begin position="1"/>
        <end position="26"/>
    </location>
</feature>
<comment type="subcellular location">
    <subcellularLocation>
        <location evidence="1">Cell membrane</location>
        <topology evidence="1">Multi-pass membrane protein</topology>
    </subcellularLocation>
</comment>